<protein>
    <recommendedName>
        <fullName evidence="3">WWE domain-containing protein</fullName>
    </recommendedName>
</protein>
<keyword evidence="2" id="KW-1185">Reference proteome</keyword>
<name>A0A8H7QL04_9FUNG</name>
<proteinExistence type="predicted"/>
<gene>
    <name evidence="1" type="ORF">INT47_004748</name>
</gene>
<evidence type="ECO:0008006" key="3">
    <source>
        <dbReference type="Google" id="ProtNLM"/>
    </source>
</evidence>
<dbReference type="OrthoDB" id="2202855at2759"/>
<reference evidence="1" key="1">
    <citation type="submission" date="2020-12" db="EMBL/GenBank/DDBJ databases">
        <title>Metabolic potential, ecology and presence of endohyphal bacteria is reflected in genomic diversity of Mucoromycotina.</title>
        <authorList>
            <person name="Muszewska A."/>
            <person name="Okrasinska A."/>
            <person name="Steczkiewicz K."/>
            <person name="Drgas O."/>
            <person name="Orlowska M."/>
            <person name="Perlinska-Lenart U."/>
            <person name="Aleksandrzak-Piekarczyk T."/>
            <person name="Szatraj K."/>
            <person name="Zielenkiewicz U."/>
            <person name="Pilsyk S."/>
            <person name="Malc E."/>
            <person name="Mieczkowski P."/>
            <person name="Kruszewska J.S."/>
            <person name="Biernat P."/>
            <person name="Pawlowska J."/>
        </authorList>
    </citation>
    <scope>NUCLEOTIDE SEQUENCE</scope>
    <source>
        <strain evidence="1">WA0000017839</strain>
    </source>
</reference>
<dbReference type="EMBL" id="JAEPRD010000230">
    <property type="protein sequence ID" value="KAG2193513.1"/>
    <property type="molecule type" value="Genomic_DNA"/>
</dbReference>
<organism evidence="1 2">
    <name type="scientific">Mucor saturninus</name>
    <dbReference type="NCBI Taxonomy" id="64648"/>
    <lineage>
        <taxon>Eukaryota</taxon>
        <taxon>Fungi</taxon>
        <taxon>Fungi incertae sedis</taxon>
        <taxon>Mucoromycota</taxon>
        <taxon>Mucoromycotina</taxon>
        <taxon>Mucoromycetes</taxon>
        <taxon>Mucorales</taxon>
        <taxon>Mucorineae</taxon>
        <taxon>Mucoraceae</taxon>
        <taxon>Mucor</taxon>
    </lineage>
</organism>
<dbReference type="Proteomes" id="UP000603453">
    <property type="component" value="Unassembled WGS sequence"/>
</dbReference>
<comment type="caution">
    <text evidence="1">The sequence shown here is derived from an EMBL/GenBank/DDBJ whole genome shotgun (WGS) entry which is preliminary data.</text>
</comment>
<sequence>MAAVQWVYANGCSWVTLDATAQQDIESLWEFNASNWIQSRSFRSPVYVDISQMLLMCDGMSRGRRSTKSNQMAWLIATDGAWVRLDQESQLDIENLWNRNRSAYMNCTYLSGTAYFDILTMSLITNGASYTVARVI</sequence>
<accession>A0A8H7QL04</accession>
<dbReference type="AlphaFoldDB" id="A0A8H7QL04"/>
<evidence type="ECO:0000313" key="1">
    <source>
        <dbReference type="EMBL" id="KAG2193513.1"/>
    </source>
</evidence>
<evidence type="ECO:0000313" key="2">
    <source>
        <dbReference type="Proteomes" id="UP000603453"/>
    </source>
</evidence>